<dbReference type="EMBL" id="FNRI01000018">
    <property type="protein sequence ID" value="SEB02762.1"/>
    <property type="molecule type" value="Genomic_DNA"/>
</dbReference>
<dbReference type="InterPro" id="IPR002104">
    <property type="entry name" value="Integrase_catalytic"/>
</dbReference>
<comment type="similarity">
    <text evidence="1">Belongs to the 'phage' integrase family.</text>
</comment>
<evidence type="ECO:0000256" key="1">
    <source>
        <dbReference type="ARBA" id="ARBA00008857"/>
    </source>
</evidence>
<protein>
    <submittedName>
        <fullName evidence="5">Phage integrase family protein</fullName>
    </submittedName>
</protein>
<dbReference type="CDD" id="cd01185">
    <property type="entry name" value="INTN1_C_like"/>
    <property type="match status" value="1"/>
</dbReference>
<dbReference type="PANTHER" id="PTHR30349">
    <property type="entry name" value="PHAGE INTEGRASE-RELATED"/>
    <property type="match status" value="1"/>
</dbReference>
<dbReference type="InterPro" id="IPR011010">
    <property type="entry name" value="DNA_brk_join_enz"/>
</dbReference>
<gene>
    <name evidence="5" type="ORF">SAMN05444145_1181</name>
</gene>
<feature type="domain" description="Tyr recombinase" evidence="4">
    <location>
        <begin position="221"/>
        <end position="401"/>
    </location>
</feature>
<dbReference type="OrthoDB" id="937349at2"/>
<evidence type="ECO:0000313" key="5">
    <source>
        <dbReference type="EMBL" id="SEB02762.1"/>
    </source>
</evidence>
<keyword evidence="6" id="KW-1185">Reference proteome</keyword>
<name>A0A1H4G1Z0_9BACT</name>
<accession>A0A1H4G1Z0</accession>
<keyword evidence="3" id="KW-0233">DNA recombination</keyword>
<evidence type="ECO:0000259" key="4">
    <source>
        <dbReference type="PROSITE" id="PS51898"/>
    </source>
</evidence>
<dbReference type="Proteomes" id="UP000183253">
    <property type="component" value="Unassembled WGS sequence"/>
</dbReference>
<dbReference type="STRING" id="1033731.SAMN05444145_1181"/>
<dbReference type="GO" id="GO:0006310">
    <property type="term" value="P:DNA recombination"/>
    <property type="evidence" value="ECO:0007669"/>
    <property type="project" value="UniProtKB-KW"/>
</dbReference>
<dbReference type="InterPro" id="IPR010998">
    <property type="entry name" value="Integrase_recombinase_N"/>
</dbReference>
<dbReference type="AlphaFoldDB" id="A0A1H4G1Z0"/>
<dbReference type="Gene3D" id="1.10.150.130">
    <property type="match status" value="1"/>
</dbReference>
<dbReference type="Pfam" id="PF00589">
    <property type="entry name" value="Phage_integrase"/>
    <property type="match status" value="1"/>
</dbReference>
<evidence type="ECO:0000256" key="2">
    <source>
        <dbReference type="ARBA" id="ARBA00023125"/>
    </source>
</evidence>
<dbReference type="PANTHER" id="PTHR30349:SF64">
    <property type="entry name" value="PROPHAGE INTEGRASE INTD-RELATED"/>
    <property type="match status" value="1"/>
</dbReference>
<dbReference type="Pfam" id="PF13102">
    <property type="entry name" value="Phage_int_SAM_5"/>
    <property type="match status" value="1"/>
</dbReference>
<dbReference type="InterPro" id="IPR035386">
    <property type="entry name" value="Arm-DNA-bind_5"/>
</dbReference>
<keyword evidence="2" id="KW-0238">DNA-binding</keyword>
<reference evidence="5 6" key="1">
    <citation type="submission" date="2016-10" db="EMBL/GenBank/DDBJ databases">
        <authorList>
            <person name="de Groot N.N."/>
        </authorList>
    </citation>
    <scope>NUCLEOTIDE SEQUENCE [LARGE SCALE GENOMIC DNA]</scope>
    <source>
        <strain evidence="5 6">DSM 25383</strain>
    </source>
</reference>
<dbReference type="InterPro" id="IPR013762">
    <property type="entry name" value="Integrase-like_cat_sf"/>
</dbReference>
<dbReference type="GO" id="GO:0015074">
    <property type="term" value="P:DNA integration"/>
    <property type="evidence" value="ECO:0007669"/>
    <property type="project" value="InterPro"/>
</dbReference>
<evidence type="ECO:0000313" key="6">
    <source>
        <dbReference type="Proteomes" id="UP000183253"/>
    </source>
</evidence>
<dbReference type="PROSITE" id="PS51898">
    <property type="entry name" value="TYR_RECOMBINASE"/>
    <property type="match status" value="1"/>
</dbReference>
<evidence type="ECO:0000256" key="3">
    <source>
        <dbReference type="ARBA" id="ARBA00023172"/>
    </source>
</evidence>
<dbReference type="GO" id="GO:0003677">
    <property type="term" value="F:DNA binding"/>
    <property type="evidence" value="ECO:0007669"/>
    <property type="project" value="UniProtKB-KW"/>
</dbReference>
<dbReference type="RefSeq" id="WP_044106698.1">
    <property type="nucleotide sequence ID" value="NZ_CAEG01000017.1"/>
</dbReference>
<dbReference type="InterPro" id="IPR050090">
    <property type="entry name" value="Tyrosine_recombinase_XerCD"/>
</dbReference>
<sequence>MGTRNTFKVLFYIKKNAPLRNGNTPIMGRITINGQRTQLSTRLSVDPNLWNVNLGRVTGRRADAVRINEQLSQIRYHIERCYNTLFYDHTLVTPQMVKEMYFGNDRRSEMLLAFFREHNEEFRRMVGISRSKTTYYKYRTVYNHLGNYISGKYERRDLLFRELDREFLTGFHQYIAQECGHKKNTTWIYMIALKHILMLARGRGYLTTDLFANYKLHSEFVMRNYLSITEIRRLIRLDLDDATLLLVRDAFLFSCFTGLSYIDLCTLTPEHIRQEGKQLWISTTRCKTGSEVNVRVFAIPYAILLRYNPMIRTKRIFNLPSNGWCNICLDRIMSLAGIPRHITFHSARHTFATTITLSQGIAIETISKLLGHRNIRTTQIYATITHSKLDGDMERLSKRLDTLYRESDLERIPETV</sequence>
<proteinExistence type="inferred from homology"/>
<organism evidence="5 6">
    <name type="scientific">Alistipes timonensis JC136</name>
    <dbReference type="NCBI Taxonomy" id="1033731"/>
    <lineage>
        <taxon>Bacteria</taxon>
        <taxon>Pseudomonadati</taxon>
        <taxon>Bacteroidota</taxon>
        <taxon>Bacteroidia</taxon>
        <taxon>Bacteroidales</taxon>
        <taxon>Rikenellaceae</taxon>
        <taxon>Alistipes</taxon>
    </lineage>
</organism>
<dbReference type="SUPFAM" id="SSF56349">
    <property type="entry name" value="DNA breaking-rejoining enzymes"/>
    <property type="match status" value="1"/>
</dbReference>
<dbReference type="InterPro" id="IPR025269">
    <property type="entry name" value="SAM-like_dom"/>
</dbReference>
<dbReference type="Pfam" id="PF17293">
    <property type="entry name" value="Arm-DNA-bind_5"/>
    <property type="match status" value="1"/>
</dbReference>
<dbReference type="Gene3D" id="1.10.443.10">
    <property type="entry name" value="Intergrase catalytic core"/>
    <property type="match status" value="1"/>
</dbReference>